<feature type="signal peptide" evidence="1">
    <location>
        <begin position="1"/>
        <end position="17"/>
    </location>
</feature>
<organism evidence="2 3">
    <name type="scientific">Haloferula helveola</name>
    <dbReference type="NCBI Taxonomy" id="490095"/>
    <lineage>
        <taxon>Bacteria</taxon>
        <taxon>Pseudomonadati</taxon>
        <taxon>Verrucomicrobiota</taxon>
        <taxon>Verrucomicrobiia</taxon>
        <taxon>Verrucomicrobiales</taxon>
        <taxon>Verrucomicrobiaceae</taxon>
        <taxon>Haloferula</taxon>
    </lineage>
</organism>
<keyword evidence="3" id="KW-1185">Reference proteome</keyword>
<gene>
    <name evidence="2" type="ORF">HAHE_26620</name>
</gene>
<evidence type="ECO:0000313" key="3">
    <source>
        <dbReference type="Proteomes" id="UP001374893"/>
    </source>
</evidence>
<dbReference type="RefSeq" id="WP_338685104.1">
    <property type="nucleotide sequence ID" value="NZ_AP024702.1"/>
</dbReference>
<evidence type="ECO:0000256" key="1">
    <source>
        <dbReference type="SAM" id="SignalP"/>
    </source>
</evidence>
<feature type="chain" id="PRO_5046768135" evidence="1">
    <location>
        <begin position="18"/>
        <end position="119"/>
    </location>
</feature>
<name>A0ABM7RB57_9BACT</name>
<proteinExistence type="predicted"/>
<reference evidence="2 3" key="1">
    <citation type="submission" date="2021-06" db="EMBL/GenBank/DDBJ databases">
        <title>Complete genome of Haloferula helveola possessing various polysaccharide degrading enzymes.</title>
        <authorList>
            <person name="Takami H."/>
            <person name="Huang C."/>
            <person name="Hamasaki K."/>
        </authorList>
    </citation>
    <scope>NUCLEOTIDE SEQUENCE [LARGE SCALE GENOMIC DNA]</scope>
    <source>
        <strain evidence="2 3">CN-1</strain>
    </source>
</reference>
<sequence>MKIPLLTLLLTATAALASDWATLSKIGDEIELKKGQTALIVSVSEPSYLSVKDSTWSSRDLRVRPYRKDFRVWESRREDYPGEVEVGWRQPFVVSGPCKLRLGTDSVVTLRMIGGPPRR</sequence>
<evidence type="ECO:0000313" key="2">
    <source>
        <dbReference type="EMBL" id="BCX48754.1"/>
    </source>
</evidence>
<keyword evidence="1" id="KW-0732">Signal</keyword>
<dbReference type="EMBL" id="AP024702">
    <property type="protein sequence ID" value="BCX48754.1"/>
    <property type="molecule type" value="Genomic_DNA"/>
</dbReference>
<accession>A0ABM7RB57</accession>
<dbReference type="Proteomes" id="UP001374893">
    <property type="component" value="Chromosome"/>
</dbReference>
<protein>
    <submittedName>
        <fullName evidence="2">Uncharacterized protein</fullName>
    </submittedName>
</protein>